<evidence type="ECO:0000313" key="3">
    <source>
        <dbReference type="Proteomes" id="UP000006697"/>
    </source>
</evidence>
<protein>
    <submittedName>
        <fullName evidence="2">Transcription elongation factor GreB</fullName>
    </submittedName>
</protein>
<dbReference type="EMBL" id="CU207211">
    <property type="protein sequence ID" value="CAL60270.1"/>
    <property type="molecule type" value="Genomic_DNA"/>
</dbReference>
<dbReference type="HOGENOM" id="CLU_101379_3_0_4"/>
<feature type="domain" description="Transcription elongation factor GreA/GreB C-terminal" evidence="1">
    <location>
        <begin position="100"/>
        <end position="173"/>
    </location>
</feature>
<sequence length="193" mass="21274">MNKAFVKETGDNEALPLLPEMPSGVRNYITLAGYRHLQSELQRLMNEAQSAAVREENPDNATFSEMSPERTVREIEQRIHYLQARLEMAEIVDPGVHAGEEQIFFGANVTYQHESGEQQSVTIVGLDELDPANGRISWLSPVAQSLLGAYAGDEVTLESPAGKEVLKVLAVHYPTPNIEPDMAAASPDDKKTE</sequence>
<dbReference type="InterPro" id="IPR036805">
    <property type="entry name" value="Tscrpt_elong_fac_GreA/B_N_sf"/>
</dbReference>
<evidence type="ECO:0000259" key="1">
    <source>
        <dbReference type="Pfam" id="PF01272"/>
    </source>
</evidence>
<keyword evidence="2" id="KW-0648">Protein biosynthesis</keyword>
<dbReference type="GO" id="GO:0003746">
    <property type="term" value="F:translation elongation factor activity"/>
    <property type="evidence" value="ECO:0007669"/>
    <property type="project" value="UniProtKB-KW"/>
</dbReference>
<keyword evidence="3" id="KW-1185">Reference proteome</keyword>
<dbReference type="PROSITE" id="PS00830">
    <property type="entry name" value="GREAB_2"/>
    <property type="match status" value="1"/>
</dbReference>
<proteinExistence type="predicted"/>
<dbReference type="SUPFAM" id="SSF46557">
    <property type="entry name" value="GreA transcript cleavage protein, N-terminal domain"/>
    <property type="match status" value="1"/>
</dbReference>
<dbReference type="Gene3D" id="3.10.50.30">
    <property type="entry name" value="Transcription elongation factor, GreA/GreB, C-terminal domain"/>
    <property type="match status" value="1"/>
</dbReference>
<dbReference type="Pfam" id="PF01272">
    <property type="entry name" value="GreA_GreB"/>
    <property type="match status" value="1"/>
</dbReference>
<dbReference type="PANTHER" id="PTHR30437">
    <property type="entry name" value="TRANSCRIPTION ELONGATION FACTOR GREA"/>
    <property type="match status" value="1"/>
</dbReference>
<accession>A4G183</accession>
<name>A4G183_HERAR</name>
<dbReference type="InterPro" id="IPR023459">
    <property type="entry name" value="Tscrpt_elong_fac_GreA/B_fam"/>
</dbReference>
<reference evidence="2 3" key="1">
    <citation type="journal article" date="2007" name="PLoS Genet.">
        <title>A tale of two oxidation states: bacterial colonization of arsenic-rich environments.</title>
        <authorList>
            <person name="Muller D."/>
            <person name="Medigue C."/>
            <person name="Koechler S."/>
            <person name="Barbe V."/>
            <person name="Barakat M."/>
            <person name="Talla E."/>
            <person name="Bonnefoy V."/>
            <person name="Krin E."/>
            <person name="Arsene-Ploetze F."/>
            <person name="Carapito C."/>
            <person name="Chandler M."/>
            <person name="Cournoyer B."/>
            <person name="Cruveiller S."/>
            <person name="Dossat C."/>
            <person name="Duval S."/>
            <person name="Heymann M."/>
            <person name="Leize E."/>
            <person name="Lieutaud A."/>
            <person name="Lievremont D."/>
            <person name="Makita Y."/>
            <person name="Mangenot S."/>
            <person name="Nitschke W."/>
            <person name="Ortet P."/>
            <person name="Perdrial N."/>
            <person name="Schoepp B."/>
            <person name="Siguier N."/>
            <person name="Simeonova D.D."/>
            <person name="Rouy Z."/>
            <person name="Segurens B."/>
            <person name="Turlin E."/>
            <person name="Vallenet D."/>
            <person name="Van Dorsselaer A."/>
            <person name="Weiss S."/>
            <person name="Weissenbach J."/>
            <person name="Lett M.C."/>
            <person name="Danchin A."/>
            <person name="Bertin P.N."/>
        </authorList>
    </citation>
    <scope>NUCLEOTIDE SEQUENCE [LARGE SCALE GENOMIC DNA]</scope>
    <source>
        <strain evidence="3">ULPAs1</strain>
    </source>
</reference>
<gene>
    <name evidence="2" type="ordered locus">HEAR0034</name>
</gene>
<dbReference type="InterPro" id="IPR036953">
    <property type="entry name" value="GreA/GreB_C_sf"/>
</dbReference>
<dbReference type="InterPro" id="IPR018151">
    <property type="entry name" value="TF_GreA/GreB_CS"/>
</dbReference>
<dbReference type="eggNOG" id="COG0782">
    <property type="taxonomic scope" value="Bacteria"/>
</dbReference>
<dbReference type="KEGG" id="har:HEAR0034"/>
<dbReference type="GO" id="GO:0070063">
    <property type="term" value="F:RNA polymerase binding"/>
    <property type="evidence" value="ECO:0007669"/>
    <property type="project" value="InterPro"/>
</dbReference>
<organism evidence="2 3">
    <name type="scientific">Herminiimonas arsenicoxydans</name>
    <dbReference type="NCBI Taxonomy" id="204773"/>
    <lineage>
        <taxon>Bacteria</taxon>
        <taxon>Pseudomonadati</taxon>
        <taxon>Pseudomonadota</taxon>
        <taxon>Betaproteobacteria</taxon>
        <taxon>Burkholderiales</taxon>
        <taxon>Oxalobacteraceae</taxon>
        <taxon>Herminiimonas</taxon>
    </lineage>
</organism>
<dbReference type="GO" id="GO:0006354">
    <property type="term" value="P:DNA-templated transcription elongation"/>
    <property type="evidence" value="ECO:0007669"/>
    <property type="project" value="TreeGrafter"/>
</dbReference>
<dbReference type="FunFam" id="3.10.50.30:FF:000001">
    <property type="entry name" value="Transcription elongation factor GreA"/>
    <property type="match status" value="1"/>
</dbReference>
<dbReference type="InterPro" id="IPR001437">
    <property type="entry name" value="Tscrpt_elong_fac_GreA/B_C"/>
</dbReference>
<dbReference type="OrthoDB" id="8537952at2"/>
<dbReference type="SUPFAM" id="SSF54534">
    <property type="entry name" value="FKBP-like"/>
    <property type="match status" value="1"/>
</dbReference>
<keyword evidence="2" id="KW-0251">Elongation factor</keyword>
<dbReference type="STRING" id="204773.HEAR0034"/>
<dbReference type="GO" id="GO:0032784">
    <property type="term" value="P:regulation of DNA-templated transcription elongation"/>
    <property type="evidence" value="ECO:0007669"/>
    <property type="project" value="InterPro"/>
</dbReference>
<evidence type="ECO:0000313" key="2">
    <source>
        <dbReference type="EMBL" id="CAL60270.1"/>
    </source>
</evidence>
<dbReference type="GO" id="GO:0003677">
    <property type="term" value="F:DNA binding"/>
    <property type="evidence" value="ECO:0007669"/>
    <property type="project" value="InterPro"/>
</dbReference>
<dbReference type="PANTHER" id="PTHR30437:SF6">
    <property type="entry name" value="TRANSCRIPTION ELONGATION FACTOR GREB"/>
    <property type="match status" value="1"/>
</dbReference>
<dbReference type="Proteomes" id="UP000006697">
    <property type="component" value="Chromosome"/>
</dbReference>
<dbReference type="AlphaFoldDB" id="A4G183"/>